<keyword evidence="1" id="KW-0378">Hydrolase</keyword>
<dbReference type="Gene3D" id="1.10.150.240">
    <property type="entry name" value="Putative phosphatase, domain 2"/>
    <property type="match status" value="1"/>
</dbReference>
<dbReference type="RefSeq" id="WP_128632481.1">
    <property type="nucleotide sequence ID" value="NZ_RRCN01000001.1"/>
</dbReference>
<dbReference type="SFLD" id="SFLDG01129">
    <property type="entry name" value="C1.5:_HAD__Beta-PGM__Phosphata"/>
    <property type="match status" value="1"/>
</dbReference>
<comment type="caution">
    <text evidence="1">The sequence shown here is derived from an EMBL/GenBank/DDBJ whole genome shotgun (WGS) entry which is preliminary data.</text>
</comment>
<dbReference type="EMBL" id="RRCN01000001">
    <property type="protein sequence ID" value="RRJ64678.1"/>
    <property type="molecule type" value="Genomic_DNA"/>
</dbReference>
<dbReference type="InterPro" id="IPR041492">
    <property type="entry name" value="HAD_2"/>
</dbReference>
<keyword evidence="2" id="KW-1185">Reference proteome</keyword>
<organism evidence="1 2">
    <name type="scientific">Paenibacillus oralis</name>
    <dbReference type="NCBI Taxonomy" id="2490856"/>
    <lineage>
        <taxon>Bacteria</taxon>
        <taxon>Bacillati</taxon>
        <taxon>Bacillota</taxon>
        <taxon>Bacilli</taxon>
        <taxon>Bacillales</taxon>
        <taxon>Paenibacillaceae</taxon>
        <taxon>Paenibacillus</taxon>
    </lineage>
</organism>
<dbReference type="SFLD" id="SFLDS00003">
    <property type="entry name" value="Haloacid_Dehalogenase"/>
    <property type="match status" value="1"/>
</dbReference>
<dbReference type="GO" id="GO:0008967">
    <property type="term" value="F:phosphoglycolate phosphatase activity"/>
    <property type="evidence" value="ECO:0007669"/>
    <property type="project" value="TreeGrafter"/>
</dbReference>
<evidence type="ECO:0000313" key="1">
    <source>
        <dbReference type="EMBL" id="RRJ64678.1"/>
    </source>
</evidence>
<dbReference type="OrthoDB" id="9792518at2"/>
<gene>
    <name evidence="1" type="ORF">EHV15_18445</name>
</gene>
<dbReference type="AlphaFoldDB" id="A0A3P3U508"/>
<dbReference type="InterPro" id="IPR036412">
    <property type="entry name" value="HAD-like_sf"/>
</dbReference>
<dbReference type="GO" id="GO:0005829">
    <property type="term" value="C:cytosol"/>
    <property type="evidence" value="ECO:0007669"/>
    <property type="project" value="TreeGrafter"/>
</dbReference>
<proteinExistence type="predicted"/>
<evidence type="ECO:0000313" key="2">
    <source>
        <dbReference type="Proteomes" id="UP000267017"/>
    </source>
</evidence>
<dbReference type="InterPro" id="IPR023198">
    <property type="entry name" value="PGP-like_dom2"/>
</dbReference>
<accession>A0A3P3U508</accession>
<dbReference type="Pfam" id="PF13419">
    <property type="entry name" value="HAD_2"/>
    <property type="match status" value="1"/>
</dbReference>
<dbReference type="Gene3D" id="3.40.50.1000">
    <property type="entry name" value="HAD superfamily/HAD-like"/>
    <property type="match status" value="1"/>
</dbReference>
<name>A0A3P3U508_9BACL</name>
<sequence>MENAKPMLTKPEAMIFDMDGTLFKTETLLVPVFHQVFDRLREERLYEGETPPEELILSCLGMLLPEIWKRVLPDQSEKVRQRADELLLELELAGLKELPSELYPQVRETLTRLKEQGVRLFVASNGLEHYVKGVAGTHGILPLFEGLYSAGEYQTASKVDLVKLLLDNHGIRTAWMVGDRSSDVEAGSKNGQTVIGCAYAGFGNDRELAGADVLIGAFAELLELYDEAANSK</sequence>
<dbReference type="InterPro" id="IPR023214">
    <property type="entry name" value="HAD_sf"/>
</dbReference>
<dbReference type="InterPro" id="IPR050155">
    <property type="entry name" value="HAD-like_hydrolase_sf"/>
</dbReference>
<dbReference type="GO" id="GO:0006281">
    <property type="term" value="P:DNA repair"/>
    <property type="evidence" value="ECO:0007669"/>
    <property type="project" value="TreeGrafter"/>
</dbReference>
<dbReference type="PANTHER" id="PTHR43434">
    <property type="entry name" value="PHOSPHOGLYCOLATE PHOSPHATASE"/>
    <property type="match status" value="1"/>
</dbReference>
<dbReference type="Proteomes" id="UP000267017">
    <property type="component" value="Unassembled WGS sequence"/>
</dbReference>
<reference evidence="1 2" key="1">
    <citation type="submission" date="2018-11" db="EMBL/GenBank/DDBJ databases">
        <title>Genome sequencing of Paenibacillus sp. KCOM 3021 (= ChDC PVNT-B20).</title>
        <authorList>
            <person name="Kook J.-K."/>
            <person name="Park S.-N."/>
            <person name="Lim Y.K."/>
        </authorList>
    </citation>
    <scope>NUCLEOTIDE SEQUENCE [LARGE SCALE GENOMIC DNA]</scope>
    <source>
        <strain evidence="1 2">KCOM 3021</strain>
    </source>
</reference>
<dbReference type="PANTHER" id="PTHR43434:SF1">
    <property type="entry name" value="PHOSPHOGLYCOLATE PHOSPHATASE"/>
    <property type="match status" value="1"/>
</dbReference>
<dbReference type="SUPFAM" id="SSF56784">
    <property type="entry name" value="HAD-like"/>
    <property type="match status" value="1"/>
</dbReference>
<protein>
    <submittedName>
        <fullName evidence="1">HAD family hydrolase</fullName>
    </submittedName>
</protein>